<dbReference type="GO" id="GO:0009399">
    <property type="term" value="P:nitrogen fixation"/>
    <property type="evidence" value="ECO:0007669"/>
    <property type="project" value="InterPro"/>
</dbReference>
<evidence type="ECO:0000256" key="1">
    <source>
        <dbReference type="ARBA" id="ARBA00008027"/>
    </source>
</evidence>
<gene>
    <name evidence="3" type="ORF">HUK38_01355</name>
</gene>
<dbReference type="EMBL" id="JABVCQ010000002">
    <property type="protein sequence ID" value="MBB1124878.1"/>
    <property type="molecule type" value="Genomic_DNA"/>
</dbReference>
<name>A0A839HC75_9GAMM</name>
<dbReference type="Pfam" id="PF04319">
    <property type="entry name" value="NifZ"/>
    <property type="match status" value="1"/>
</dbReference>
<evidence type="ECO:0000313" key="3">
    <source>
        <dbReference type="EMBL" id="MBB1124878.1"/>
    </source>
</evidence>
<evidence type="ECO:0000256" key="2">
    <source>
        <dbReference type="ARBA" id="ARBA00023231"/>
    </source>
</evidence>
<accession>A0A839HC75</accession>
<dbReference type="Proteomes" id="UP000548632">
    <property type="component" value="Unassembled WGS sequence"/>
</dbReference>
<dbReference type="RefSeq" id="WP_182581979.1">
    <property type="nucleotide sequence ID" value="NZ_JABVCQ010000002.1"/>
</dbReference>
<keyword evidence="2" id="KW-0535">Nitrogen fixation</keyword>
<protein>
    <submittedName>
        <fullName evidence="3">Nitrogen fixation protein NifZ</fullName>
    </submittedName>
</protein>
<reference evidence="3 4" key="1">
    <citation type="journal article" date="2020" name="Arch. Microbiol.">
        <title>The genome sequence of the giant phototrophic gammaproteobacterium Thiospirillum jenense gives insight into its physiological properties and phylogenetic relationships.</title>
        <authorList>
            <person name="Imhoff J.F."/>
            <person name="Meyer T.E."/>
            <person name="Kyndt J.A."/>
        </authorList>
    </citation>
    <scope>NUCLEOTIDE SEQUENCE [LARGE SCALE GENOMIC DNA]</scope>
    <source>
        <strain evidence="3 4">DSM 216</strain>
    </source>
</reference>
<organism evidence="3 4">
    <name type="scientific">Thiospirillum jenense</name>
    <dbReference type="NCBI Taxonomy" id="1653858"/>
    <lineage>
        <taxon>Bacteria</taxon>
        <taxon>Pseudomonadati</taxon>
        <taxon>Pseudomonadota</taxon>
        <taxon>Gammaproteobacteria</taxon>
        <taxon>Chromatiales</taxon>
        <taxon>Chromatiaceae</taxon>
        <taxon>Thiospirillum</taxon>
    </lineage>
</organism>
<proteinExistence type="inferred from homology"/>
<comment type="caution">
    <text evidence="3">The sequence shown here is derived from an EMBL/GenBank/DDBJ whole genome shotgun (WGS) entry which is preliminary data.</text>
</comment>
<dbReference type="AlphaFoldDB" id="A0A839HC75"/>
<evidence type="ECO:0000313" key="4">
    <source>
        <dbReference type="Proteomes" id="UP000548632"/>
    </source>
</evidence>
<keyword evidence="4" id="KW-1185">Reference proteome</keyword>
<comment type="similarity">
    <text evidence="1">Belongs to the NifZ family.</text>
</comment>
<dbReference type="InterPro" id="IPR007415">
    <property type="entry name" value="Nitrogenase_MoFe_mat_NifZ"/>
</dbReference>
<sequence>MQQPQFDYGEQVRVVRHLRNDGTFPGRPTGSLLIRRGSLGYVRDVGHFLQDQVIYAVHFLPEDIVIGCRETELQPGTAPWVVSQFETREQVLARITLASNGRVLVEAGVAGEVVDVIRDRPDGVVYHVQFPGCNVLEVPESALENTA</sequence>